<dbReference type="PROSITE" id="PS00028">
    <property type="entry name" value="ZINC_FINGER_C2H2_1"/>
    <property type="match status" value="1"/>
</dbReference>
<dbReference type="PANTHER" id="PTHR31681:SF104">
    <property type="entry name" value="OS03G0264600 PROTEIN"/>
    <property type="match status" value="1"/>
</dbReference>
<dbReference type="HOGENOM" id="CLU_039572_0_0_1"/>
<feature type="compositionally biased region" description="Low complexity" evidence="2">
    <location>
        <begin position="66"/>
        <end position="77"/>
    </location>
</feature>
<protein>
    <recommendedName>
        <fullName evidence="4">C2H2-type domain-containing protein</fullName>
    </recommendedName>
</protein>
<accession>I1P9S4</accession>
<name>I1P9S4_ORYGL</name>
<feature type="chain" id="PRO_5003648402" description="C2H2-type domain-containing protein" evidence="3">
    <location>
        <begin position="29"/>
        <end position="474"/>
    </location>
</feature>
<dbReference type="Gramene" id="ORGLA03G0112000.1">
    <property type="protein sequence ID" value="ORGLA03G0112000.1"/>
    <property type="gene ID" value="ORGLA03G0112000"/>
</dbReference>
<reference evidence="5 6" key="2">
    <citation type="submission" date="2018-04" db="EMBL/GenBank/DDBJ databases">
        <title>OglaRS2 (Oryza glaberrima Reference Sequence Version 2).</title>
        <authorList>
            <person name="Zhang J."/>
            <person name="Kudrna D."/>
            <person name="Lee S."/>
            <person name="Talag J."/>
            <person name="Rajasekar S."/>
            <person name="Wing R.A."/>
        </authorList>
    </citation>
    <scope>NUCLEOTIDE SEQUENCE [LARGE SCALE GENOMIC DNA]</scope>
    <source>
        <strain evidence="5 6">cv. IRGC 96717</strain>
    </source>
</reference>
<dbReference type="eggNOG" id="ENOG502QRHB">
    <property type="taxonomic scope" value="Eukaryota"/>
</dbReference>
<evidence type="ECO:0000256" key="1">
    <source>
        <dbReference type="PROSITE-ProRule" id="PRU00042"/>
    </source>
</evidence>
<dbReference type="PROSITE" id="PS50157">
    <property type="entry name" value="ZINC_FINGER_C2H2_2"/>
    <property type="match status" value="1"/>
</dbReference>
<dbReference type="InterPro" id="IPR013087">
    <property type="entry name" value="Znf_C2H2_type"/>
</dbReference>
<dbReference type="PANTHER" id="PTHR31681">
    <property type="entry name" value="C2H2-LIKE ZINC FINGER PROTEIN"/>
    <property type="match status" value="1"/>
</dbReference>
<dbReference type="SUPFAM" id="SSF56399">
    <property type="entry name" value="ADP-ribosylation"/>
    <property type="match status" value="1"/>
</dbReference>
<evidence type="ECO:0000259" key="4">
    <source>
        <dbReference type="PROSITE" id="PS50157"/>
    </source>
</evidence>
<dbReference type="EnsemblPlants" id="ORGLA03G0112000.1">
    <property type="protein sequence ID" value="ORGLA03G0112000.1"/>
    <property type="gene ID" value="ORGLA03G0112000"/>
</dbReference>
<feature type="region of interest" description="Disordered" evidence="2">
    <location>
        <begin position="196"/>
        <end position="221"/>
    </location>
</feature>
<feature type="region of interest" description="Disordered" evidence="2">
    <location>
        <begin position="143"/>
        <end position="170"/>
    </location>
</feature>
<reference evidence="5" key="1">
    <citation type="submission" date="2015-06" db="UniProtKB">
        <authorList>
            <consortium name="EnsemblPlants"/>
        </authorList>
    </citation>
    <scope>IDENTIFICATION</scope>
</reference>
<feature type="domain" description="C2H2-type" evidence="4">
    <location>
        <begin position="229"/>
        <end position="257"/>
    </location>
</feature>
<evidence type="ECO:0000256" key="3">
    <source>
        <dbReference type="SAM" id="SignalP"/>
    </source>
</evidence>
<proteinExistence type="predicted"/>
<dbReference type="AlphaFoldDB" id="I1P9S4"/>
<dbReference type="Proteomes" id="UP000007306">
    <property type="component" value="Chromosome 3"/>
</dbReference>
<keyword evidence="6" id="KW-1185">Reference proteome</keyword>
<evidence type="ECO:0000256" key="2">
    <source>
        <dbReference type="SAM" id="MobiDB-lite"/>
    </source>
</evidence>
<feature type="region of interest" description="Disordered" evidence="2">
    <location>
        <begin position="41"/>
        <end position="90"/>
    </location>
</feature>
<keyword evidence="1" id="KW-0863">Zinc-finger</keyword>
<keyword evidence="1" id="KW-0479">Metal-binding</keyword>
<feature type="signal peptide" evidence="3">
    <location>
        <begin position="1"/>
        <end position="28"/>
    </location>
</feature>
<organism evidence="5 6">
    <name type="scientific">Oryza glaberrima</name>
    <name type="common">African rice</name>
    <dbReference type="NCBI Taxonomy" id="4538"/>
    <lineage>
        <taxon>Eukaryota</taxon>
        <taxon>Viridiplantae</taxon>
        <taxon>Streptophyta</taxon>
        <taxon>Embryophyta</taxon>
        <taxon>Tracheophyta</taxon>
        <taxon>Spermatophyta</taxon>
        <taxon>Magnoliopsida</taxon>
        <taxon>Liliopsida</taxon>
        <taxon>Poales</taxon>
        <taxon>Poaceae</taxon>
        <taxon>BOP clade</taxon>
        <taxon>Oryzoideae</taxon>
        <taxon>Oryzeae</taxon>
        <taxon>Oryzinae</taxon>
        <taxon>Oryza</taxon>
    </lineage>
</organism>
<dbReference type="Gene3D" id="3.90.228.10">
    <property type="match status" value="1"/>
</dbReference>
<sequence>MAGGGRCSSLLRGFVSLFFLLFIHIGHAGCCFSTGSSTQTLEEDDTGHGADGRGGGGGGSKRRKISPLAFSPSVSSSTGADERSRGRRRQVSSLATSVRFYLHRIFSYSSGSQERRWRFSRGGGRRGGDNDRVVPARAVAVVPGFTPRPRPSGWLPRRSPPGPLGPRPCCSGGLSRPLSAWESPFLSPSSPQSFSITPAVPLSPHNRQIPQATTRQSSSGSFAARGDVFPCKVCGEVLSKPQQLELHQAMKHSLSELSSLDSSMNIIRMIFLAGWKPAVMPGAGEPPSVRRILRIHHNPRVLIRFEEYRDLVRARAARRCAGAGAAAVEERCVADGNERLRFYCSTMLCTLGAGVCGSPYCCTCSILRHGFAGKQADVDGIATYSSGRAAHASLPDDVEREFAFLQVRRAMLVCRVVAGRVGRGAADDKVAYDSMVPLLPTSSFAAATRGDDDVELLVFNPRAVLPCFVIIYSC</sequence>
<keyword evidence="1" id="KW-0862">Zinc</keyword>
<evidence type="ECO:0000313" key="6">
    <source>
        <dbReference type="Proteomes" id="UP000007306"/>
    </source>
</evidence>
<feature type="compositionally biased region" description="Polar residues" evidence="2">
    <location>
        <begin position="205"/>
        <end position="221"/>
    </location>
</feature>
<dbReference type="OMA" id="PCFVILY"/>
<keyword evidence="3" id="KW-0732">Signal</keyword>
<dbReference type="GO" id="GO:0008270">
    <property type="term" value="F:zinc ion binding"/>
    <property type="evidence" value="ECO:0007669"/>
    <property type="project" value="UniProtKB-KW"/>
</dbReference>
<evidence type="ECO:0000313" key="5">
    <source>
        <dbReference type="EnsemblPlants" id="ORGLA03G0112000.1"/>
    </source>
</evidence>